<dbReference type="Pfam" id="PF01035">
    <property type="entry name" value="DNA_binding_1"/>
    <property type="match status" value="1"/>
</dbReference>
<dbReference type="InterPro" id="IPR052520">
    <property type="entry name" value="ATL_DNA_repair"/>
</dbReference>
<feature type="domain" description="Methylated-DNA-[protein]-cysteine S-methyltransferase DNA binding" evidence="2">
    <location>
        <begin position="6"/>
        <end position="62"/>
    </location>
</feature>
<accession>A0ABT7T4E4</accession>
<dbReference type="CDD" id="cd06445">
    <property type="entry name" value="ATase"/>
    <property type="match status" value="1"/>
</dbReference>
<dbReference type="Gene3D" id="1.10.10.10">
    <property type="entry name" value="Winged helix-like DNA-binding domain superfamily/Winged helix DNA-binding domain"/>
    <property type="match status" value="1"/>
</dbReference>
<evidence type="ECO:0000313" key="3">
    <source>
        <dbReference type="EMBL" id="MDM7884452.1"/>
    </source>
</evidence>
<evidence type="ECO:0000256" key="1">
    <source>
        <dbReference type="ARBA" id="ARBA00022763"/>
    </source>
</evidence>
<dbReference type="InterPro" id="IPR036217">
    <property type="entry name" value="MethylDNA_cys_MeTrfase_DNAb"/>
</dbReference>
<dbReference type="RefSeq" id="WP_182045434.1">
    <property type="nucleotide sequence ID" value="NZ_JAUCML010000003.1"/>
</dbReference>
<dbReference type="InterPro" id="IPR036388">
    <property type="entry name" value="WH-like_DNA-bd_sf"/>
</dbReference>
<keyword evidence="1" id="KW-0227">DNA damage</keyword>
<name>A0ABT7T4E4_9MICO</name>
<dbReference type="InterPro" id="IPR014048">
    <property type="entry name" value="MethylDNA_cys_MeTrfase_DNA-bd"/>
</dbReference>
<dbReference type="EMBL" id="JAUCML010000003">
    <property type="protein sequence ID" value="MDM7884452.1"/>
    <property type="molecule type" value="Genomic_DNA"/>
</dbReference>
<gene>
    <name evidence="3" type="ORF">QUG92_04985</name>
</gene>
<dbReference type="PANTHER" id="PTHR42942:SF1">
    <property type="entry name" value="ALKYLTRANSFERASE-LIKE PROTEIN 1"/>
    <property type="match status" value="1"/>
</dbReference>
<evidence type="ECO:0000313" key="4">
    <source>
        <dbReference type="Proteomes" id="UP001237823"/>
    </source>
</evidence>
<organism evidence="3 4">
    <name type="scientific">Curtobacterium citri</name>
    <dbReference type="NCBI Taxonomy" id="3055139"/>
    <lineage>
        <taxon>Bacteria</taxon>
        <taxon>Bacillati</taxon>
        <taxon>Actinomycetota</taxon>
        <taxon>Actinomycetes</taxon>
        <taxon>Micrococcales</taxon>
        <taxon>Microbacteriaceae</taxon>
        <taxon>Curtobacterium</taxon>
    </lineage>
</organism>
<keyword evidence="4" id="KW-1185">Reference proteome</keyword>
<proteinExistence type="predicted"/>
<sequence length="108" mass="11685">MTEPDFGAAVAEVVRLIPPGCVMTYGDVAAALGSRASRAVGKVMAHEGADLPWWRVVRSGGLPPLRHEARALEHYRVEGTPLVHGPSAWRIDMGRARWSPATDAEDPF</sequence>
<comment type="caution">
    <text evidence="3">The sequence shown here is derived from an EMBL/GenBank/DDBJ whole genome shotgun (WGS) entry which is preliminary data.</text>
</comment>
<dbReference type="PANTHER" id="PTHR42942">
    <property type="entry name" value="6-O-METHYLGUANINE DNA METHYLTRANSFERASE"/>
    <property type="match status" value="1"/>
</dbReference>
<reference evidence="3 4" key="1">
    <citation type="submission" date="2023-06" db="EMBL/GenBank/DDBJ databases">
        <authorList>
            <person name="Feng G."/>
            <person name="Li J."/>
            <person name="Zhu H."/>
        </authorList>
    </citation>
    <scope>NUCLEOTIDE SEQUENCE [LARGE SCALE GENOMIC DNA]</scope>
    <source>
        <strain evidence="3 4">RHCKG23</strain>
    </source>
</reference>
<evidence type="ECO:0000259" key="2">
    <source>
        <dbReference type="Pfam" id="PF01035"/>
    </source>
</evidence>
<dbReference type="Proteomes" id="UP001237823">
    <property type="component" value="Unassembled WGS sequence"/>
</dbReference>
<protein>
    <submittedName>
        <fullName evidence="3">MGMT family protein</fullName>
    </submittedName>
</protein>
<dbReference type="SUPFAM" id="SSF46767">
    <property type="entry name" value="Methylated DNA-protein cysteine methyltransferase, C-terminal domain"/>
    <property type="match status" value="1"/>
</dbReference>